<gene>
    <name evidence="1" type="ORF">Pcinc_012364</name>
</gene>
<organism evidence="1 2">
    <name type="scientific">Petrolisthes cinctipes</name>
    <name type="common">Flat porcelain crab</name>
    <dbReference type="NCBI Taxonomy" id="88211"/>
    <lineage>
        <taxon>Eukaryota</taxon>
        <taxon>Metazoa</taxon>
        <taxon>Ecdysozoa</taxon>
        <taxon>Arthropoda</taxon>
        <taxon>Crustacea</taxon>
        <taxon>Multicrustacea</taxon>
        <taxon>Malacostraca</taxon>
        <taxon>Eumalacostraca</taxon>
        <taxon>Eucarida</taxon>
        <taxon>Decapoda</taxon>
        <taxon>Pleocyemata</taxon>
        <taxon>Anomura</taxon>
        <taxon>Galatheoidea</taxon>
        <taxon>Porcellanidae</taxon>
        <taxon>Petrolisthes</taxon>
    </lineage>
</organism>
<dbReference type="Gene3D" id="2.40.70.10">
    <property type="entry name" value="Acid Proteases"/>
    <property type="match status" value="1"/>
</dbReference>
<dbReference type="Proteomes" id="UP001286313">
    <property type="component" value="Unassembled WGS sequence"/>
</dbReference>
<evidence type="ECO:0000313" key="2">
    <source>
        <dbReference type="Proteomes" id="UP001286313"/>
    </source>
</evidence>
<dbReference type="InterPro" id="IPR001969">
    <property type="entry name" value="Aspartic_peptidase_AS"/>
</dbReference>
<dbReference type="InterPro" id="IPR021109">
    <property type="entry name" value="Peptidase_aspartic_dom_sf"/>
</dbReference>
<protein>
    <recommendedName>
        <fullName evidence="3">Peptidase A2 domain-containing protein</fullName>
    </recommendedName>
</protein>
<dbReference type="PROSITE" id="PS00141">
    <property type="entry name" value="ASP_PROTEASE"/>
    <property type="match status" value="1"/>
</dbReference>
<keyword evidence="2" id="KW-1185">Reference proteome</keyword>
<accession>A0AAE1KTN1</accession>
<evidence type="ECO:0000313" key="1">
    <source>
        <dbReference type="EMBL" id="KAK3883328.1"/>
    </source>
</evidence>
<comment type="caution">
    <text evidence="1">The sequence shown here is derived from an EMBL/GenBank/DDBJ whole genome shotgun (WGS) entry which is preliminary data.</text>
</comment>
<sequence length="148" mass="15691">MQQHLSPPSTVTTPGRRSLLWIQDRLSGMHFLIDTGAALSLVPAHGGHARTGHPSYDLVAANGTPIATYGIQSRHLALAPNHTFQWNFLVADVGQPILGADFLSSHNLLVDTTPASAHQGILASSAMSGRVSIHLSPSSGVRVQHHTT</sequence>
<dbReference type="SUPFAM" id="SSF50630">
    <property type="entry name" value="Acid proteases"/>
    <property type="match status" value="1"/>
</dbReference>
<evidence type="ECO:0008006" key="3">
    <source>
        <dbReference type="Google" id="ProtNLM"/>
    </source>
</evidence>
<proteinExistence type="predicted"/>
<name>A0AAE1KTN1_PETCI</name>
<dbReference type="AlphaFoldDB" id="A0AAE1KTN1"/>
<dbReference type="GO" id="GO:0006508">
    <property type="term" value="P:proteolysis"/>
    <property type="evidence" value="ECO:0007669"/>
    <property type="project" value="InterPro"/>
</dbReference>
<reference evidence="1" key="1">
    <citation type="submission" date="2023-10" db="EMBL/GenBank/DDBJ databases">
        <title>Genome assemblies of two species of porcelain crab, Petrolisthes cinctipes and Petrolisthes manimaculis (Anomura: Porcellanidae).</title>
        <authorList>
            <person name="Angst P."/>
        </authorList>
    </citation>
    <scope>NUCLEOTIDE SEQUENCE</scope>
    <source>
        <strain evidence="1">PB745_01</strain>
        <tissue evidence="1">Gill</tissue>
    </source>
</reference>
<dbReference type="GO" id="GO:0004190">
    <property type="term" value="F:aspartic-type endopeptidase activity"/>
    <property type="evidence" value="ECO:0007669"/>
    <property type="project" value="InterPro"/>
</dbReference>
<dbReference type="EMBL" id="JAWQEG010000998">
    <property type="protein sequence ID" value="KAK3883328.1"/>
    <property type="molecule type" value="Genomic_DNA"/>
</dbReference>